<feature type="signal peptide" evidence="1">
    <location>
        <begin position="1"/>
        <end position="23"/>
    </location>
</feature>
<dbReference type="AlphaFoldDB" id="A0A6A7A1L7"/>
<accession>A0A6A7A1L7</accession>
<protein>
    <submittedName>
        <fullName evidence="2">Uncharacterized protein</fullName>
    </submittedName>
</protein>
<proteinExistence type="predicted"/>
<gene>
    <name evidence="2" type="ORF">CC86DRAFT_405865</name>
</gene>
<dbReference type="Proteomes" id="UP000799424">
    <property type="component" value="Unassembled WGS sequence"/>
</dbReference>
<sequence length="131" mass="14508">MFFSKISLIQALATLPLLIAGAALPINNTLEAKSKANCVVNARQRDLWVENGLSRWRTVFSAEGTNPAAFCKYWEGDFWTNLQCGWSANIDGGTWFVDGSGARGPAGDAWYWFRLKANRDNWIADTGCRTG</sequence>
<dbReference type="OrthoDB" id="4993314at2759"/>
<evidence type="ECO:0000256" key="1">
    <source>
        <dbReference type="SAM" id="SignalP"/>
    </source>
</evidence>
<keyword evidence="3" id="KW-1185">Reference proteome</keyword>
<keyword evidence="1" id="KW-0732">Signal</keyword>
<feature type="chain" id="PRO_5025407366" evidence="1">
    <location>
        <begin position="24"/>
        <end position="131"/>
    </location>
</feature>
<name>A0A6A7A1L7_9PLEO</name>
<reference evidence="2" key="1">
    <citation type="journal article" date="2020" name="Stud. Mycol.">
        <title>101 Dothideomycetes genomes: a test case for predicting lifestyles and emergence of pathogens.</title>
        <authorList>
            <person name="Haridas S."/>
            <person name="Albert R."/>
            <person name="Binder M."/>
            <person name="Bloem J."/>
            <person name="Labutti K."/>
            <person name="Salamov A."/>
            <person name="Andreopoulos B."/>
            <person name="Baker S."/>
            <person name="Barry K."/>
            <person name="Bills G."/>
            <person name="Bluhm B."/>
            <person name="Cannon C."/>
            <person name="Castanera R."/>
            <person name="Culley D."/>
            <person name="Daum C."/>
            <person name="Ezra D."/>
            <person name="Gonzalez J."/>
            <person name="Henrissat B."/>
            <person name="Kuo A."/>
            <person name="Liang C."/>
            <person name="Lipzen A."/>
            <person name="Lutzoni F."/>
            <person name="Magnuson J."/>
            <person name="Mondo S."/>
            <person name="Nolan M."/>
            <person name="Ohm R."/>
            <person name="Pangilinan J."/>
            <person name="Park H.-J."/>
            <person name="Ramirez L."/>
            <person name="Alfaro M."/>
            <person name="Sun H."/>
            <person name="Tritt A."/>
            <person name="Yoshinaga Y."/>
            <person name="Zwiers L.-H."/>
            <person name="Turgeon B."/>
            <person name="Goodwin S."/>
            <person name="Spatafora J."/>
            <person name="Crous P."/>
            <person name="Grigoriev I."/>
        </authorList>
    </citation>
    <scope>NUCLEOTIDE SEQUENCE</scope>
    <source>
        <strain evidence="2">CBS 113818</strain>
    </source>
</reference>
<evidence type="ECO:0000313" key="3">
    <source>
        <dbReference type="Proteomes" id="UP000799424"/>
    </source>
</evidence>
<evidence type="ECO:0000313" key="2">
    <source>
        <dbReference type="EMBL" id="KAF2826597.1"/>
    </source>
</evidence>
<dbReference type="EMBL" id="MU006225">
    <property type="protein sequence ID" value="KAF2826597.1"/>
    <property type="molecule type" value="Genomic_DNA"/>
</dbReference>
<organism evidence="2 3">
    <name type="scientific">Ophiobolus disseminans</name>
    <dbReference type="NCBI Taxonomy" id="1469910"/>
    <lineage>
        <taxon>Eukaryota</taxon>
        <taxon>Fungi</taxon>
        <taxon>Dikarya</taxon>
        <taxon>Ascomycota</taxon>
        <taxon>Pezizomycotina</taxon>
        <taxon>Dothideomycetes</taxon>
        <taxon>Pleosporomycetidae</taxon>
        <taxon>Pleosporales</taxon>
        <taxon>Pleosporineae</taxon>
        <taxon>Phaeosphaeriaceae</taxon>
        <taxon>Ophiobolus</taxon>
    </lineage>
</organism>